<gene>
    <name evidence="1" type="ORF">KIPB_002313</name>
</gene>
<keyword evidence="2" id="KW-1185">Reference proteome</keyword>
<protein>
    <submittedName>
        <fullName evidence="1">Uncharacterized protein</fullName>
    </submittedName>
</protein>
<accession>A0A9K3CSA1</accession>
<comment type="caution">
    <text evidence="1">The sequence shown here is derived from an EMBL/GenBank/DDBJ whole genome shotgun (WGS) entry which is preliminary data.</text>
</comment>
<sequence>MRVASVLFRALHAPSAGTVYWSSAHQDWAGGTLQEFSVCLRGDKGYGELGCHSTLGTGVALGCHNLVRDTYLSNTTIL</sequence>
<name>A0A9K3CSA1_9EUKA</name>
<evidence type="ECO:0000313" key="1">
    <source>
        <dbReference type="EMBL" id="GIQ81365.1"/>
    </source>
</evidence>
<dbReference type="EMBL" id="BDIP01000373">
    <property type="protein sequence ID" value="GIQ81365.1"/>
    <property type="molecule type" value="Genomic_DNA"/>
</dbReference>
<dbReference type="Proteomes" id="UP000265618">
    <property type="component" value="Unassembled WGS sequence"/>
</dbReference>
<organism evidence="1 2">
    <name type="scientific">Kipferlia bialata</name>
    <dbReference type="NCBI Taxonomy" id="797122"/>
    <lineage>
        <taxon>Eukaryota</taxon>
        <taxon>Metamonada</taxon>
        <taxon>Carpediemonas-like organisms</taxon>
        <taxon>Kipferlia</taxon>
    </lineage>
</organism>
<dbReference type="AlphaFoldDB" id="A0A9K3CSA1"/>
<proteinExistence type="predicted"/>
<evidence type="ECO:0000313" key="2">
    <source>
        <dbReference type="Proteomes" id="UP000265618"/>
    </source>
</evidence>
<reference evidence="1 2" key="1">
    <citation type="journal article" date="2018" name="PLoS ONE">
        <title>The draft genome of Kipferlia bialata reveals reductive genome evolution in fornicate parasites.</title>
        <authorList>
            <person name="Tanifuji G."/>
            <person name="Takabayashi S."/>
            <person name="Kume K."/>
            <person name="Takagi M."/>
            <person name="Nakayama T."/>
            <person name="Kamikawa R."/>
            <person name="Inagaki Y."/>
            <person name="Hashimoto T."/>
        </authorList>
    </citation>
    <scope>NUCLEOTIDE SEQUENCE [LARGE SCALE GENOMIC DNA]</scope>
    <source>
        <strain evidence="1">NY0173</strain>
    </source>
</reference>